<dbReference type="Proteomes" id="UP000308365">
    <property type="component" value="Unassembled WGS sequence"/>
</dbReference>
<dbReference type="AlphaFoldDB" id="A0A4U1EU21"/>
<feature type="compositionally biased region" description="Basic and acidic residues" evidence="6">
    <location>
        <begin position="203"/>
        <end position="213"/>
    </location>
</feature>
<dbReference type="EMBL" id="RWIC01000788">
    <property type="protein sequence ID" value="TKC40179.1"/>
    <property type="molecule type" value="Genomic_DNA"/>
</dbReference>
<reference evidence="9" key="1">
    <citation type="journal article" date="2019" name="IScience">
        <title>Narwhal Genome Reveals Long-Term Low Genetic Diversity despite Current Large Abundance Size.</title>
        <authorList>
            <person name="Westbury M.V."/>
            <person name="Petersen B."/>
            <person name="Garde E."/>
            <person name="Heide-Jorgensen M.P."/>
            <person name="Lorenzen E.D."/>
        </authorList>
    </citation>
    <scope>NUCLEOTIDE SEQUENCE [LARGE SCALE GENOMIC DNA]</scope>
</reference>
<dbReference type="PANTHER" id="PTHR31258">
    <property type="entry name" value="KERATINOCYTE-ASSOCIATED PROTEIN 3"/>
    <property type="match status" value="1"/>
</dbReference>
<evidence type="ECO:0000313" key="9">
    <source>
        <dbReference type="Proteomes" id="UP000308365"/>
    </source>
</evidence>
<evidence type="ECO:0000256" key="6">
    <source>
        <dbReference type="SAM" id="MobiDB-lite"/>
    </source>
</evidence>
<dbReference type="GO" id="GO:0016020">
    <property type="term" value="C:membrane"/>
    <property type="evidence" value="ECO:0007669"/>
    <property type="project" value="UniProtKB-SubCell"/>
</dbReference>
<comment type="subcellular location">
    <subcellularLocation>
        <location evidence="1">Membrane</location>
        <topology evidence="1">Multi-pass membrane protein</topology>
    </subcellularLocation>
</comment>
<dbReference type="InterPro" id="IPR020977">
    <property type="entry name" value="Beta-casein-like"/>
</dbReference>
<evidence type="ECO:0000256" key="1">
    <source>
        <dbReference type="ARBA" id="ARBA00004141"/>
    </source>
</evidence>
<protein>
    <recommendedName>
        <fullName evidence="10">Transmembrane protein 54</fullName>
    </recommendedName>
</protein>
<comment type="caution">
    <text evidence="8">The sequence shown here is derived from an EMBL/GenBank/DDBJ whole genome shotgun (WGS) entry which is preliminary data.</text>
</comment>
<evidence type="ECO:0000256" key="5">
    <source>
        <dbReference type="ARBA" id="ARBA00023136"/>
    </source>
</evidence>
<dbReference type="Pfam" id="PF12304">
    <property type="entry name" value="BCLP"/>
    <property type="match status" value="2"/>
</dbReference>
<evidence type="ECO:0000256" key="3">
    <source>
        <dbReference type="ARBA" id="ARBA00022692"/>
    </source>
</evidence>
<dbReference type="PANTHER" id="PTHR31258:SF2">
    <property type="entry name" value="TRANSMEMBRANE PROTEIN 54"/>
    <property type="match status" value="1"/>
</dbReference>
<evidence type="ECO:0000313" key="8">
    <source>
        <dbReference type="EMBL" id="TKC40179.1"/>
    </source>
</evidence>
<keyword evidence="4 7" id="KW-1133">Transmembrane helix</keyword>
<gene>
    <name evidence="8" type="ORF">EI555_008325</name>
</gene>
<comment type="similarity">
    <text evidence="2">Belongs to the TMEM54 family.</text>
</comment>
<evidence type="ECO:0000256" key="7">
    <source>
        <dbReference type="SAM" id="Phobius"/>
    </source>
</evidence>
<feature type="region of interest" description="Disordered" evidence="6">
    <location>
        <begin position="198"/>
        <end position="224"/>
    </location>
</feature>
<organism evidence="8 9">
    <name type="scientific">Monodon monoceros</name>
    <name type="common">Narwhal</name>
    <name type="synonym">Ceratodon monodon</name>
    <dbReference type="NCBI Taxonomy" id="40151"/>
    <lineage>
        <taxon>Eukaryota</taxon>
        <taxon>Metazoa</taxon>
        <taxon>Chordata</taxon>
        <taxon>Craniata</taxon>
        <taxon>Vertebrata</taxon>
        <taxon>Euteleostomi</taxon>
        <taxon>Mammalia</taxon>
        <taxon>Eutheria</taxon>
        <taxon>Laurasiatheria</taxon>
        <taxon>Artiodactyla</taxon>
        <taxon>Whippomorpha</taxon>
        <taxon>Cetacea</taxon>
        <taxon>Odontoceti</taxon>
        <taxon>Monodontidae</taxon>
        <taxon>Monodon</taxon>
    </lineage>
</organism>
<feature type="transmembrane region" description="Helical" evidence="7">
    <location>
        <begin position="25"/>
        <end position="50"/>
    </location>
</feature>
<feature type="transmembrane region" description="Helical" evidence="7">
    <location>
        <begin position="62"/>
        <end position="85"/>
    </location>
</feature>
<keyword evidence="3 7" id="KW-0812">Transmembrane</keyword>
<evidence type="ECO:0008006" key="10">
    <source>
        <dbReference type="Google" id="ProtNLM"/>
    </source>
</evidence>
<name>A0A4U1EU21_MONMO</name>
<sequence length="224" mass="24247">MALTWLSLTGGLSVGDFRKVLMKTGLVLVVLGHVSFIAAALLHGTVLRYVAAPNDAVALQYCVVNILSVTSAIVVITSGIAVIVLSRYLPSIPLGQALLAACTFGDPELLALGPDCPFDPTRIYSSSLCLWGISLLFCMAESGFAVRSAQITYQLLELRPWLGKSSHHMITLAPHSSHFLDVLKEKTQTQWAWQPLTSPQMRESPEPVEDHDLQSCTSSGLMNL</sequence>
<proteinExistence type="inferred from homology"/>
<feature type="transmembrane region" description="Helical" evidence="7">
    <location>
        <begin position="123"/>
        <end position="146"/>
    </location>
</feature>
<evidence type="ECO:0000256" key="2">
    <source>
        <dbReference type="ARBA" id="ARBA00011030"/>
    </source>
</evidence>
<evidence type="ECO:0000256" key="4">
    <source>
        <dbReference type="ARBA" id="ARBA00022989"/>
    </source>
</evidence>
<feature type="compositionally biased region" description="Polar residues" evidence="6">
    <location>
        <begin position="214"/>
        <end position="224"/>
    </location>
</feature>
<accession>A0A4U1EU21</accession>
<keyword evidence="5 7" id="KW-0472">Membrane</keyword>